<dbReference type="InterPro" id="IPR006498">
    <property type="entry name" value="Tail_tube"/>
</dbReference>
<sequence length="168" mass="18442">MLTNRVRQIITATLQGLPLNATIDDYDPPVIEFDMEEMRGGRYIPEEMATGMKALSGKLTLQGVGLPIMAALGVSGGDDILLTVQEAGEDQDGNEWFTYHVQGGKLKKLEEKTLKMGDKPVTVLEIALRTYTRLEMGVPVIDIDTRTQKVVVNGVDLLKGARRLALMV</sequence>
<dbReference type="AlphaFoldDB" id="A0A2V4KR86"/>
<evidence type="ECO:0000313" key="1">
    <source>
        <dbReference type="EMBL" id="PYC19552.1"/>
    </source>
</evidence>
<protein>
    <submittedName>
        <fullName evidence="1">Phage tail protein</fullName>
    </submittedName>
</protein>
<proteinExistence type="predicted"/>
<dbReference type="RefSeq" id="WP_110684135.1">
    <property type="nucleotide sequence ID" value="NZ_QJRX01000014.1"/>
</dbReference>
<dbReference type="Proteomes" id="UP000248146">
    <property type="component" value="Unassembled WGS sequence"/>
</dbReference>
<comment type="caution">
    <text evidence="1">The sequence shown here is derived from an EMBL/GenBank/DDBJ whole genome shotgun (WGS) entry which is preliminary data.</text>
</comment>
<reference evidence="1 2" key="1">
    <citation type="submission" date="2018-06" db="EMBL/GenBank/DDBJ databases">
        <title>Pseudomonas diversity within urban Lake Michigan freshwaters.</title>
        <authorList>
            <person name="Batrich M."/>
            <person name="Hatzopoulos T."/>
            <person name="Putonti C."/>
        </authorList>
    </citation>
    <scope>NUCLEOTIDE SEQUENCE [LARGE SCALE GENOMIC DNA]</scope>
    <source>
        <strain evidence="1 2">MB-090714</strain>
    </source>
</reference>
<gene>
    <name evidence="1" type="ORF">DMO17_19440</name>
</gene>
<dbReference type="OrthoDB" id="6942578at2"/>
<organism evidence="1 2">
    <name type="scientific">Aquipseudomonas alcaligenes</name>
    <name type="common">Pseudomonas alcaligenes</name>
    <dbReference type="NCBI Taxonomy" id="43263"/>
    <lineage>
        <taxon>Bacteria</taxon>
        <taxon>Pseudomonadati</taxon>
        <taxon>Pseudomonadota</taxon>
        <taxon>Gammaproteobacteria</taxon>
        <taxon>Pseudomonadales</taxon>
        <taxon>Pseudomonadaceae</taxon>
        <taxon>Aquipseudomonas</taxon>
    </lineage>
</organism>
<name>A0A2V4KR86_AQUAC</name>
<evidence type="ECO:0000313" key="2">
    <source>
        <dbReference type="Proteomes" id="UP000248146"/>
    </source>
</evidence>
<dbReference type="Pfam" id="PF04985">
    <property type="entry name" value="Phage_tube"/>
    <property type="match status" value="1"/>
</dbReference>
<accession>A0A2V4KR86</accession>
<dbReference type="EMBL" id="QJRX01000014">
    <property type="protein sequence ID" value="PYC19552.1"/>
    <property type="molecule type" value="Genomic_DNA"/>
</dbReference>